<evidence type="ECO:0000256" key="1">
    <source>
        <dbReference type="ARBA" id="ARBA00001931"/>
    </source>
</evidence>
<comment type="similarity">
    <text evidence="2">Belongs to the bacterial PQQ dehydrogenase family.</text>
</comment>
<dbReference type="GO" id="GO:0016020">
    <property type="term" value="C:membrane"/>
    <property type="evidence" value="ECO:0007669"/>
    <property type="project" value="InterPro"/>
</dbReference>
<comment type="cofactor">
    <cofactor evidence="1">
        <name>pyrroloquinoline quinone</name>
        <dbReference type="ChEBI" id="CHEBI:58442"/>
    </cofactor>
</comment>
<evidence type="ECO:0000313" key="6">
    <source>
        <dbReference type="Proteomes" id="UP000593765"/>
    </source>
</evidence>
<name>A0A7M2WX90_9BACT</name>
<evidence type="ECO:0000313" key="5">
    <source>
        <dbReference type="EMBL" id="QOV90137.1"/>
    </source>
</evidence>
<dbReference type="InterPro" id="IPR017511">
    <property type="entry name" value="PQQ_mDH"/>
</dbReference>
<accession>A0A7M2WX90</accession>
<dbReference type="InterPro" id="IPR002372">
    <property type="entry name" value="PQQ_rpt_dom"/>
</dbReference>
<organism evidence="5 6">
    <name type="scientific">Humisphaera borealis</name>
    <dbReference type="NCBI Taxonomy" id="2807512"/>
    <lineage>
        <taxon>Bacteria</taxon>
        <taxon>Pseudomonadati</taxon>
        <taxon>Planctomycetota</taxon>
        <taxon>Phycisphaerae</taxon>
        <taxon>Tepidisphaerales</taxon>
        <taxon>Tepidisphaeraceae</taxon>
        <taxon>Humisphaera</taxon>
    </lineage>
</organism>
<evidence type="ECO:0000256" key="3">
    <source>
        <dbReference type="ARBA" id="ARBA00023002"/>
    </source>
</evidence>
<dbReference type="KEGG" id="hbs:IPV69_01825"/>
<dbReference type="AlphaFoldDB" id="A0A7M2WX90"/>
<dbReference type="InterPro" id="IPR018391">
    <property type="entry name" value="PQQ_b-propeller_rpt"/>
</dbReference>
<keyword evidence="3" id="KW-0560">Oxidoreductase</keyword>
<dbReference type="GO" id="GO:0016614">
    <property type="term" value="F:oxidoreductase activity, acting on CH-OH group of donors"/>
    <property type="evidence" value="ECO:0007669"/>
    <property type="project" value="InterPro"/>
</dbReference>
<keyword evidence="6" id="KW-1185">Reference proteome</keyword>
<protein>
    <submittedName>
        <fullName evidence="5">Pyrroloquinoline quinone-dependent dehydrogenase</fullName>
    </submittedName>
</protein>
<evidence type="ECO:0000259" key="4">
    <source>
        <dbReference type="Pfam" id="PF01011"/>
    </source>
</evidence>
<dbReference type="EMBL" id="CP063458">
    <property type="protein sequence ID" value="QOV90137.1"/>
    <property type="molecule type" value="Genomic_DNA"/>
</dbReference>
<sequence length="644" mass="68591">MGILQSLRNRPTLAVGLYRPCQAIAAVFLSAFFVGCGTSAPVADWPNPGNDKGGSRYSVADQINRGNVAKLQVAWTYKVDDADPARNTTIECTPIVHEGTLYLTTVRTKVVALDAATGQPKWTFDPYGEPYAQGGKAKWIRASGGVNRGVAYWSDGLPTGARRVILGTSDGRLISLDARTGKPDPAFGNSGIVELRKGITERDLTNEPYGMTSPPAVCNGVIVIGCSTGEGHPAAPGDPRGFDLHTGKELWRFHTVARPGEPGSETWPKNDNYWKGRGGANPWGGFTVDESAGIVFMGTGSAGADFYGADRHGANLYANCVLALDARTGQRLWHFQTTHHDLWDHDNPCPPVLCQVTRDGQKLDAVAQVTKTGFCYVLDRKTGKPLFDVNEVPVAASTVPGEQANPTQPMPVAPPPLAKLRFTEDDVTDRTPEARQAVLERLKTINYGGFADPPSERGTVNIPGFHGGATWSGASFDPSTGLLYVNTNNAPYIQGVKKLADGSYAPMGYSYFLDPDGYPAIKPPWGLVTAVDVSRGTFAWQVPLGDFPELAAKGYGKTGTENFGGTIVTAGGLVFIGGSKDAKFRAIDSGTGKTLWEFQLSAGGYATPCTYVAGERQYVVIAAGGGGKPRTPSGDTFYAFALPR</sequence>
<dbReference type="CDD" id="cd10280">
    <property type="entry name" value="PQQ_mGDH"/>
    <property type="match status" value="1"/>
</dbReference>
<dbReference type="Pfam" id="PF01011">
    <property type="entry name" value="PQQ"/>
    <property type="match status" value="1"/>
</dbReference>
<dbReference type="Proteomes" id="UP000593765">
    <property type="component" value="Chromosome"/>
</dbReference>
<evidence type="ECO:0000256" key="2">
    <source>
        <dbReference type="ARBA" id="ARBA00008156"/>
    </source>
</evidence>
<proteinExistence type="inferred from homology"/>
<dbReference type="InterPro" id="IPR011047">
    <property type="entry name" value="Quinoprotein_ADH-like_sf"/>
</dbReference>
<dbReference type="GO" id="GO:0048038">
    <property type="term" value="F:quinone binding"/>
    <property type="evidence" value="ECO:0007669"/>
    <property type="project" value="InterPro"/>
</dbReference>
<dbReference type="PANTHER" id="PTHR32303:SF4">
    <property type="entry name" value="QUINOPROTEIN GLUCOSE DEHYDROGENASE"/>
    <property type="match status" value="1"/>
</dbReference>
<dbReference type="SUPFAM" id="SSF50998">
    <property type="entry name" value="Quinoprotein alcohol dehydrogenase-like"/>
    <property type="match status" value="1"/>
</dbReference>
<gene>
    <name evidence="5" type="ORF">IPV69_01825</name>
</gene>
<feature type="domain" description="Pyrrolo-quinoline quinone repeat" evidence="4">
    <location>
        <begin position="45"/>
        <end position="619"/>
    </location>
</feature>
<dbReference type="SMART" id="SM00564">
    <property type="entry name" value="PQQ"/>
    <property type="match status" value="5"/>
</dbReference>
<dbReference type="PANTHER" id="PTHR32303">
    <property type="entry name" value="QUINOPROTEIN ALCOHOL DEHYDROGENASE (CYTOCHROME C)"/>
    <property type="match status" value="1"/>
</dbReference>
<reference evidence="5 6" key="1">
    <citation type="submission" date="2020-10" db="EMBL/GenBank/DDBJ databases">
        <title>Wide distribution of Phycisphaera-like planctomycetes from WD2101 soil group in peatlands and genome analysis of the first cultivated representative.</title>
        <authorList>
            <person name="Dedysh S.N."/>
            <person name="Beletsky A.V."/>
            <person name="Ivanova A."/>
            <person name="Kulichevskaya I.S."/>
            <person name="Suzina N.E."/>
            <person name="Philippov D.A."/>
            <person name="Rakitin A.L."/>
            <person name="Mardanov A.V."/>
            <person name="Ravin N.V."/>
        </authorList>
    </citation>
    <scope>NUCLEOTIDE SEQUENCE [LARGE SCALE GENOMIC DNA]</scope>
    <source>
        <strain evidence="5 6">M1803</strain>
    </source>
</reference>
<dbReference type="Gene3D" id="2.140.10.10">
    <property type="entry name" value="Quinoprotein alcohol dehydrogenase-like superfamily"/>
    <property type="match status" value="1"/>
</dbReference>